<protein>
    <recommendedName>
        <fullName evidence="8">VTT domain-containing protein</fullName>
    </recommendedName>
</protein>
<dbReference type="Proteomes" id="UP000177955">
    <property type="component" value="Unassembled WGS sequence"/>
</dbReference>
<comment type="caution">
    <text evidence="9">The sequence shown here is derived from an EMBL/GenBank/DDBJ whole genome shotgun (WGS) entry which is preliminary data.</text>
</comment>
<keyword evidence="5 7" id="KW-1133">Transmembrane helix</keyword>
<dbReference type="PANTHER" id="PTHR30353:SF0">
    <property type="entry name" value="TRANSMEMBRANE PROTEIN"/>
    <property type="match status" value="1"/>
</dbReference>
<name>A0A1F4W019_UNCKA</name>
<dbReference type="InterPro" id="IPR032816">
    <property type="entry name" value="VTT_dom"/>
</dbReference>
<evidence type="ECO:0000256" key="6">
    <source>
        <dbReference type="ARBA" id="ARBA00023136"/>
    </source>
</evidence>
<dbReference type="InterPro" id="IPR032818">
    <property type="entry name" value="DedA-like"/>
</dbReference>
<feature type="transmembrane region" description="Helical" evidence="7">
    <location>
        <begin position="187"/>
        <end position="205"/>
    </location>
</feature>
<evidence type="ECO:0000256" key="4">
    <source>
        <dbReference type="ARBA" id="ARBA00022692"/>
    </source>
</evidence>
<comment type="similarity">
    <text evidence="2 7">Belongs to the DedA family.</text>
</comment>
<feature type="transmembrane region" description="Helical" evidence="7">
    <location>
        <begin position="153"/>
        <end position="175"/>
    </location>
</feature>
<organism evidence="9 10">
    <name type="scientific">candidate division WWE3 bacterium RIFOXYB1_FULL_42_27</name>
    <dbReference type="NCBI Taxonomy" id="1802638"/>
    <lineage>
        <taxon>Bacteria</taxon>
        <taxon>Katanobacteria</taxon>
    </lineage>
</organism>
<evidence type="ECO:0000259" key="8">
    <source>
        <dbReference type="Pfam" id="PF09335"/>
    </source>
</evidence>
<dbReference type="InterPro" id="IPR058127">
    <property type="entry name" value="DedA"/>
</dbReference>
<dbReference type="Pfam" id="PF09335">
    <property type="entry name" value="VTT_dom"/>
    <property type="match status" value="1"/>
</dbReference>
<proteinExistence type="inferred from homology"/>
<feature type="domain" description="VTT" evidence="8">
    <location>
        <begin position="49"/>
        <end position="173"/>
    </location>
</feature>
<keyword evidence="6 7" id="KW-0472">Membrane</keyword>
<reference evidence="9 10" key="1">
    <citation type="journal article" date="2016" name="Nat. Commun.">
        <title>Thousands of microbial genomes shed light on interconnected biogeochemical processes in an aquifer system.</title>
        <authorList>
            <person name="Anantharaman K."/>
            <person name="Brown C.T."/>
            <person name="Hug L.A."/>
            <person name="Sharon I."/>
            <person name="Castelle C.J."/>
            <person name="Probst A.J."/>
            <person name="Thomas B.C."/>
            <person name="Singh A."/>
            <person name="Wilkins M.J."/>
            <person name="Karaoz U."/>
            <person name="Brodie E.L."/>
            <person name="Williams K.H."/>
            <person name="Hubbard S.S."/>
            <person name="Banfield J.F."/>
        </authorList>
    </citation>
    <scope>NUCLEOTIDE SEQUENCE [LARGE SCALE GENOMIC DNA]</scope>
</reference>
<accession>A0A1F4W019</accession>
<evidence type="ECO:0000256" key="5">
    <source>
        <dbReference type="ARBA" id="ARBA00022989"/>
    </source>
</evidence>
<dbReference type="AlphaFoldDB" id="A0A1F4W019"/>
<dbReference type="PANTHER" id="PTHR30353">
    <property type="entry name" value="INNER MEMBRANE PROTEIN DEDA-RELATED"/>
    <property type="match status" value="1"/>
</dbReference>
<keyword evidence="3 7" id="KW-1003">Cell membrane</keyword>
<feature type="transmembrane region" description="Helical" evidence="7">
    <location>
        <begin position="28"/>
        <end position="48"/>
    </location>
</feature>
<dbReference type="NCBIfam" id="NF008102">
    <property type="entry name" value="PRK10847.1"/>
    <property type="match status" value="1"/>
</dbReference>
<keyword evidence="4 7" id="KW-0812">Transmembrane</keyword>
<evidence type="ECO:0000256" key="7">
    <source>
        <dbReference type="RuleBase" id="RU367016"/>
    </source>
</evidence>
<comment type="subcellular location">
    <subcellularLocation>
        <location evidence="1 7">Cell membrane</location>
        <topology evidence="1 7">Multi-pass membrane protein</topology>
    </subcellularLocation>
</comment>
<gene>
    <name evidence="9" type="ORF">A2399_00765</name>
</gene>
<evidence type="ECO:0000313" key="10">
    <source>
        <dbReference type="Proteomes" id="UP000177955"/>
    </source>
</evidence>
<feature type="transmembrane region" description="Helical" evidence="7">
    <location>
        <begin position="55"/>
        <end position="79"/>
    </location>
</feature>
<sequence length="220" mass="24667">MDIISGIISFVLHIDVHLGEIIAQYGTLSYLILFVIIFIETGLVFTPFLPGDSLLFAAGAFAALGSFNIVLLFFLLWLAAFLGDTVNYWIGHFFGEKIISNPKLPIKKEHIDKTQAFYDKHGGKTIFLARFIPIVRTFAPFVAGIGKMSYRHFIAYNILGGLVWVACFLFAGYFFGNIPKVKENFSLVVFVIIFLSVMPMVAEFIKSKSRSGNKKEEPSF</sequence>
<dbReference type="EMBL" id="MEVV01000022">
    <property type="protein sequence ID" value="OGC62608.1"/>
    <property type="molecule type" value="Genomic_DNA"/>
</dbReference>
<dbReference type="GO" id="GO:0005886">
    <property type="term" value="C:plasma membrane"/>
    <property type="evidence" value="ECO:0007669"/>
    <property type="project" value="UniProtKB-SubCell"/>
</dbReference>
<evidence type="ECO:0000313" key="9">
    <source>
        <dbReference type="EMBL" id="OGC62608.1"/>
    </source>
</evidence>
<evidence type="ECO:0000256" key="1">
    <source>
        <dbReference type="ARBA" id="ARBA00004651"/>
    </source>
</evidence>
<evidence type="ECO:0000256" key="2">
    <source>
        <dbReference type="ARBA" id="ARBA00010792"/>
    </source>
</evidence>
<evidence type="ECO:0000256" key="3">
    <source>
        <dbReference type="ARBA" id="ARBA00022475"/>
    </source>
</evidence>